<evidence type="ECO:0000256" key="4">
    <source>
        <dbReference type="ARBA" id="ARBA00022723"/>
    </source>
</evidence>
<keyword evidence="4" id="KW-0479">Metal-binding</keyword>
<evidence type="ECO:0000256" key="10">
    <source>
        <dbReference type="SAM" id="MobiDB-lite"/>
    </source>
</evidence>
<keyword evidence="6" id="KW-0611">Plant defense</keyword>
<name>A0A8B9AW94_PHODC</name>
<dbReference type="SMART" id="SM00767">
    <property type="entry name" value="DCD"/>
    <property type="match status" value="1"/>
</dbReference>
<evidence type="ECO:0000256" key="3">
    <source>
        <dbReference type="ARBA" id="ARBA00022475"/>
    </source>
</evidence>
<feature type="compositionally biased region" description="Low complexity" evidence="10">
    <location>
        <begin position="130"/>
        <end position="150"/>
    </location>
</feature>
<dbReference type="InterPro" id="IPR045052">
    <property type="entry name" value="Copine"/>
</dbReference>
<keyword evidence="13" id="KW-1185">Reference proteome</keyword>
<dbReference type="InterPro" id="IPR037768">
    <property type="entry name" value="C2B_Copine"/>
</dbReference>
<comment type="similarity">
    <text evidence="2">Belongs to the copine family.</text>
</comment>
<dbReference type="GO" id="GO:0071277">
    <property type="term" value="P:cellular response to calcium ion"/>
    <property type="evidence" value="ECO:0007669"/>
    <property type="project" value="TreeGrafter"/>
</dbReference>
<dbReference type="Proteomes" id="UP000228380">
    <property type="component" value="Chromosome 14"/>
</dbReference>
<dbReference type="FunFam" id="2.60.40.150:FF:000168">
    <property type="entry name" value="Protein BONZAI 1"/>
    <property type="match status" value="1"/>
</dbReference>
<dbReference type="SUPFAM" id="SSF49562">
    <property type="entry name" value="C2 domain (Calcium/lipid-binding domain, CaLB)"/>
    <property type="match status" value="2"/>
</dbReference>
<dbReference type="SMART" id="SM00327">
    <property type="entry name" value="VWA"/>
    <property type="match status" value="1"/>
</dbReference>
<dbReference type="PROSITE" id="PS50004">
    <property type="entry name" value="C2"/>
    <property type="match status" value="2"/>
</dbReference>
<dbReference type="GeneID" id="103708117"/>
<dbReference type="FunFam" id="2.60.40.150:FF:000208">
    <property type="entry name" value="Protein BONZAI 2"/>
    <property type="match status" value="1"/>
</dbReference>
<comment type="subcellular location">
    <subcellularLocation>
        <location evidence="1">Cell membrane</location>
        <topology evidence="1">Lipid-anchor</topology>
    </subcellularLocation>
</comment>
<dbReference type="Pfam" id="PF10539">
    <property type="entry name" value="Dev_Cell_Death"/>
    <property type="match status" value="1"/>
</dbReference>
<organism evidence="13 14">
    <name type="scientific">Phoenix dactylifera</name>
    <name type="common">Date palm</name>
    <dbReference type="NCBI Taxonomy" id="42345"/>
    <lineage>
        <taxon>Eukaryota</taxon>
        <taxon>Viridiplantae</taxon>
        <taxon>Streptophyta</taxon>
        <taxon>Embryophyta</taxon>
        <taxon>Tracheophyta</taxon>
        <taxon>Spermatophyta</taxon>
        <taxon>Magnoliopsida</taxon>
        <taxon>Liliopsida</taxon>
        <taxon>Arecaceae</taxon>
        <taxon>Coryphoideae</taxon>
        <taxon>Phoeniceae</taxon>
        <taxon>Phoenix</taxon>
    </lineage>
</organism>
<feature type="domain" description="C2" evidence="11">
    <location>
        <begin position="756"/>
        <end position="880"/>
    </location>
</feature>
<feature type="region of interest" description="Disordered" evidence="10">
    <location>
        <begin position="101"/>
        <end position="168"/>
    </location>
</feature>
<sequence>MVAVIVEKAIMQGLLLFLGRQEELPSALCGSDWPVQGRKRPGRYWSTEGGHHPKPQLPLLLILAVPLYYLNPSLRPRSPFHPLFRPSLAAYRQLAAMAKPDKLKNKGPAAASTGPSKKIKKKNKGKKIKGTAAADLADAGASTSTAAPAAENVKAEDKKKSDGEKRKENAERRSGFIFMCSGKTKPECYSYRVFGLPKGKIELVEKIQPGTRLFLYDFDLKLLYGIYKATTKGGMNLERQAFRGGFPAQVKFKIDKDCLPLPETVFKHAIQENYNSRGKFTPELNSKQVRKLMSLFRPIDLPPQEAPPSQYAEDRHPAPAARYVEDRQPPPPSRYVEDWQAPPPARYVEDRLPRPAVNLAPLEDAYRTVARVPQTRYIQQAPPPGNDPYAHYARAIPGVEARHVPATVLPHYDPYYPTLSNDPYYPVPPRDPYQVETLRAYHPENPIPPERLSYRVVPEMIPRDPLPAPAREYRTLAGREAEMVSLADHAGELYYPEQGVPRAAVDVPPQPSPWASSYEDPNRAYVDSLQRPVTSRANVANMPVSSLYSFAGASTYRTNEYLGRYPASKIFSVTVRMGNCCAGDVRGGQQAVGGGMGGAASGTPGGFKNADVSEAVDHFLKSRGLGGLHSQIELSLSASNLRDRDVLSKSDPMAVIYAKRRDGQLEEIGRTEVVLNSLNPVWIAKITVIYQFEVVQPLVFQVYDVDSQFHNVPEKMLKLEEQQFLGEASCLLSEVLTKNTRSLTLNLVHRDGGAHPRKLSELTVRAEECVGSKTIIEMVFRCSDLENKDLFSKSDPFLLISRAAESGVPIPVCKTEVRKNDLNPTWKPVILNIQQIGSKENPLTIECFNFNGSGKHDLIGKVVKSLAELEMLHHDLRGENFFVPTVVGHDHHNKVLKAQIFVEKFSESKRQTFLDYIAGGCELNFMVAIDFTASNGNPRLPDSLHYIDPSGRPNAYQRAILEVGEVLQFYDSDKRFPAWGFGARPIDGPVSHCFNLNGSTSHPEVDGIQGIMSAYMSALHNVSLAGPTLFGPVINTSALIASQSLVNNQQKYFVLLIITDGVITDLQETKDAVVKASDLPLSILIVGVGGADFKEMEVLDADKGERLESSTGRVATRDIVQFVPMRDVHGGEISVVQSLLAELPGQFMSYMQTRNIQPLC</sequence>
<evidence type="ECO:0000256" key="1">
    <source>
        <dbReference type="ARBA" id="ARBA00004193"/>
    </source>
</evidence>
<evidence type="ECO:0000256" key="7">
    <source>
        <dbReference type="ARBA" id="ARBA00022837"/>
    </source>
</evidence>
<evidence type="ECO:0000256" key="6">
    <source>
        <dbReference type="ARBA" id="ARBA00022821"/>
    </source>
</evidence>
<evidence type="ECO:0000256" key="2">
    <source>
        <dbReference type="ARBA" id="ARBA00009048"/>
    </source>
</evidence>
<feature type="compositionally biased region" description="Basic residues" evidence="10">
    <location>
        <begin position="117"/>
        <end position="129"/>
    </location>
</feature>
<accession>A0A8B9AW94</accession>
<dbReference type="InterPro" id="IPR002035">
    <property type="entry name" value="VWF_A"/>
</dbReference>
<evidence type="ECO:0000256" key="8">
    <source>
        <dbReference type="ARBA" id="ARBA00023136"/>
    </source>
</evidence>
<evidence type="ECO:0000313" key="13">
    <source>
        <dbReference type="Proteomes" id="UP000228380"/>
    </source>
</evidence>
<dbReference type="GO" id="GO:0046872">
    <property type="term" value="F:metal ion binding"/>
    <property type="evidence" value="ECO:0007669"/>
    <property type="project" value="UniProtKB-KW"/>
</dbReference>
<dbReference type="CDD" id="cd04048">
    <property type="entry name" value="C2A_Copine"/>
    <property type="match status" value="1"/>
</dbReference>
<dbReference type="Gene3D" id="2.60.40.150">
    <property type="entry name" value="C2 domain"/>
    <property type="match status" value="2"/>
</dbReference>
<reference evidence="13" key="1">
    <citation type="journal article" date="2019" name="Nat. Commun.">
        <title>Genome-wide association mapping of date palm fruit traits.</title>
        <authorList>
            <person name="Hazzouri K.M."/>
            <person name="Gros-Balthazard M."/>
            <person name="Flowers J.M."/>
            <person name="Copetti D."/>
            <person name="Lemansour A."/>
            <person name="Lebrun M."/>
            <person name="Masmoudi K."/>
            <person name="Ferrand S."/>
            <person name="Dhar M.I."/>
            <person name="Fresquez Z.A."/>
            <person name="Rosas U."/>
            <person name="Zhang J."/>
            <person name="Talag J."/>
            <person name="Lee S."/>
            <person name="Kudrna D."/>
            <person name="Powell R.F."/>
            <person name="Leitch I.J."/>
            <person name="Krueger R.R."/>
            <person name="Wing R.A."/>
            <person name="Amiri K.M.A."/>
            <person name="Purugganan M.D."/>
        </authorList>
    </citation>
    <scope>NUCLEOTIDE SEQUENCE [LARGE SCALE GENOMIC DNA]</scope>
    <source>
        <strain evidence="13">cv. Khalas</strain>
    </source>
</reference>
<dbReference type="RefSeq" id="XP_038989867.1">
    <property type="nucleotide sequence ID" value="XM_039133939.1"/>
</dbReference>
<dbReference type="SMART" id="SM00239">
    <property type="entry name" value="C2"/>
    <property type="match status" value="2"/>
</dbReference>
<evidence type="ECO:0000259" key="11">
    <source>
        <dbReference type="PROSITE" id="PS50004"/>
    </source>
</evidence>
<feature type="domain" description="DCD" evidence="12">
    <location>
        <begin position="171"/>
        <end position="298"/>
    </location>
</feature>
<dbReference type="AlphaFoldDB" id="A0A8B9AW94"/>
<dbReference type="Pfam" id="PF00168">
    <property type="entry name" value="C2"/>
    <property type="match status" value="2"/>
</dbReference>
<gene>
    <name evidence="14" type="primary">LOC103708117</name>
</gene>
<dbReference type="CDD" id="cd01459">
    <property type="entry name" value="vWA_copine_like"/>
    <property type="match status" value="1"/>
</dbReference>
<keyword evidence="7" id="KW-0106">Calcium</keyword>
<dbReference type="PANTHER" id="PTHR10857:SF106">
    <property type="entry name" value="C2 DOMAIN-CONTAINING PROTEIN"/>
    <property type="match status" value="1"/>
</dbReference>
<dbReference type="GO" id="GO:0005544">
    <property type="term" value="F:calcium-dependent phospholipid binding"/>
    <property type="evidence" value="ECO:0007669"/>
    <property type="project" value="InterPro"/>
</dbReference>
<keyword evidence="8" id="KW-0472">Membrane</keyword>
<dbReference type="GO" id="GO:0005886">
    <property type="term" value="C:plasma membrane"/>
    <property type="evidence" value="ECO:0007669"/>
    <property type="project" value="UniProtKB-SubCell"/>
</dbReference>
<feature type="compositionally biased region" description="Basic and acidic residues" evidence="10">
    <location>
        <begin position="153"/>
        <end position="168"/>
    </location>
</feature>
<evidence type="ECO:0000259" key="12">
    <source>
        <dbReference type="PROSITE" id="PS51222"/>
    </source>
</evidence>
<dbReference type="Pfam" id="PF07002">
    <property type="entry name" value="Copine"/>
    <property type="match status" value="1"/>
</dbReference>
<protein>
    <submittedName>
        <fullName evidence="14">Uncharacterized protein LOC103708117</fullName>
    </submittedName>
</protein>
<dbReference type="OrthoDB" id="5855668at2759"/>
<dbReference type="InterPro" id="IPR013989">
    <property type="entry name" value="Dev_and_cell_death_domain"/>
</dbReference>
<reference evidence="14" key="2">
    <citation type="submission" date="2025-08" db="UniProtKB">
        <authorList>
            <consortium name="RefSeq"/>
        </authorList>
    </citation>
    <scope>IDENTIFICATION</scope>
    <source>
        <tissue evidence="14">Young leaves</tissue>
    </source>
</reference>
<keyword evidence="3" id="KW-1003">Cell membrane</keyword>
<evidence type="ECO:0000256" key="5">
    <source>
        <dbReference type="ARBA" id="ARBA00022737"/>
    </source>
</evidence>
<dbReference type="InterPro" id="IPR010734">
    <property type="entry name" value="Copine_C"/>
</dbReference>
<dbReference type="PROSITE" id="PS51222">
    <property type="entry name" value="DCD"/>
    <property type="match status" value="1"/>
</dbReference>
<keyword evidence="9" id="KW-0449">Lipoprotein</keyword>
<dbReference type="InterPro" id="IPR035892">
    <property type="entry name" value="C2_domain_sf"/>
</dbReference>
<keyword evidence="5" id="KW-0677">Repeat</keyword>
<feature type="domain" description="C2" evidence="11">
    <location>
        <begin position="611"/>
        <end position="745"/>
    </location>
</feature>
<evidence type="ECO:0000256" key="9">
    <source>
        <dbReference type="ARBA" id="ARBA00023288"/>
    </source>
</evidence>
<dbReference type="InterPro" id="IPR000008">
    <property type="entry name" value="C2_dom"/>
</dbReference>
<dbReference type="InterPro" id="IPR036465">
    <property type="entry name" value="vWFA_dom_sf"/>
</dbReference>
<proteinExistence type="inferred from homology"/>
<dbReference type="PANTHER" id="PTHR10857">
    <property type="entry name" value="COPINE"/>
    <property type="match status" value="1"/>
</dbReference>
<dbReference type="SUPFAM" id="SSF53300">
    <property type="entry name" value="vWA-like"/>
    <property type="match status" value="1"/>
</dbReference>
<dbReference type="CDD" id="cd04047">
    <property type="entry name" value="C2B_Copine"/>
    <property type="match status" value="1"/>
</dbReference>
<dbReference type="GO" id="GO:0006952">
    <property type="term" value="P:defense response"/>
    <property type="evidence" value="ECO:0007669"/>
    <property type="project" value="UniProtKB-KW"/>
</dbReference>
<evidence type="ECO:0000313" key="14">
    <source>
        <dbReference type="RefSeq" id="XP_038989867.1"/>
    </source>
</evidence>
<dbReference type="KEGG" id="pda:103708117"/>